<evidence type="ECO:0000256" key="3">
    <source>
        <dbReference type="ARBA" id="ARBA00007931"/>
    </source>
</evidence>
<dbReference type="STRING" id="1817893.AUJ66_06980"/>
<comment type="subcellular location">
    <subcellularLocation>
        <location evidence="2">Cell membrane</location>
        <topology evidence="2">Multi-pass membrane protein</topology>
    </subcellularLocation>
</comment>
<gene>
    <name evidence="15" type="ORF">AUJ66_06980</name>
</gene>
<dbReference type="AlphaFoldDB" id="A0A1J4SBY3"/>
<keyword evidence="8" id="KW-0378">Hydrolase</keyword>
<evidence type="ECO:0000256" key="8">
    <source>
        <dbReference type="ARBA" id="ARBA00022801"/>
    </source>
</evidence>
<dbReference type="PANTHER" id="PTHR35864">
    <property type="entry name" value="ZINC METALLOPROTEASE MJ0611-RELATED"/>
    <property type="match status" value="1"/>
</dbReference>
<dbReference type="InterPro" id="IPR044537">
    <property type="entry name" value="Rip2-like"/>
</dbReference>
<evidence type="ECO:0000256" key="12">
    <source>
        <dbReference type="ARBA" id="ARBA00023136"/>
    </source>
</evidence>
<comment type="similarity">
    <text evidence="3">Belongs to the peptidase M50B family.</text>
</comment>
<accession>A0A1J4SBY3</accession>
<keyword evidence="5 15" id="KW-0645">Protease</keyword>
<dbReference type="GO" id="GO:0006508">
    <property type="term" value="P:proteolysis"/>
    <property type="evidence" value="ECO:0007669"/>
    <property type="project" value="UniProtKB-KW"/>
</dbReference>
<dbReference type="InterPro" id="IPR008915">
    <property type="entry name" value="Peptidase_M50"/>
</dbReference>
<evidence type="ECO:0000256" key="4">
    <source>
        <dbReference type="ARBA" id="ARBA00022475"/>
    </source>
</evidence>
<proteinExistence type="inferred from homology"/>
<keyword evidence="7" id="KW-0479">Metal-binding</keyword>
<dbReference type="GO" id="GO:0005886">
    <property type="term" value="C:plasma membrane"/>
    <property type="evidence" value="ECO:0007669"/>
    <property type="project" value="UniProtKB-SubCell"/>
</dbReference>
<evidence type="ECO:0000256" key="11">
    <source>
        <dbReference type="ARBA" id="ARBA00023049"/>
    </source>
</evidence>
<feature type="transmembrane region" description="Helical" evidence="13">
    <location>
        <begin position="54"/>
        <end position="71"/>
    </location>
</feature>
<feature type="transmembrane region" description="Helical" evidence="13">
    <location>
        <begin position="173"/>
        <end position="199"/>
    </location>
</feature>
<feature type="domain" description="Peptidase M50" evidence="14">
    <location>
        <begin position="124"/>
        <end position="179"/>
    </location>
</feature>
<organism evidence="15 16">
    <name type="scientific">Candidatus Desantisbacteria bacterium CG1_02_38_46</name>
    <dbReference type="NCBI Taxonomy" id="1817893"/>
    <lineage>
        <taxon>Bacteria</taxon>
        <taxon>Candidatus Desantisiibacteriota</taxon>
    </lineage>
</organism>
<evidence type="ECO:0000259" key="14">
    <source>
        <dbReference type="Pfam" id="PF02163"/>
    </source>
</evidence>
<evidence type="ECO:0000256" key="10">
    <source>
        <dbReference type="ARBA" id="ARBA00022989"/>
    </source>
</evidence>
<feature type="domain" description="Peptidase M50" evidence="14">
    <location>
        <begin position="10"/>
        <end position="113"/>
    </location>
</feature>
<feature type="transmembrane region" description="Helical" evidence="13">
    <location>
        <begin position="127"/>
        <end position="146"/>
    </location>
</feature>
<feature type="transmembrane region" description="Helical" evidence="13">
    <location>
        <begin position="92"/>
        <end position="115"/>
    </location>
</feature>
<keyword evidence="6 13" id="KW-0812">Transmembrane</keyword>
<keyword evidence="12 13" id="KW-0472">Membrane</keyword>
<evidence type="ECO:0000313" key="16">
    <source>
        <dbReference type="Proteomes" id="UP000182278"/>
    </source>
</evidence>
<dbReference type="CDD" id="cd06158">
    <property type="entry name" value="S2P-M50_like_1"/>
    <property type="match status" value="1"/>
</dbReference>
<evidence type="ECO:0000256" key="9">
    <source>
        <dbReference type="ARBA" id="ARBA00022833"/>
    </source>
</evidence>
<dbReference type="InterPro" id="IPR052348">
    <property type="entry name" value="Metallopeptidase_M50B"/>
</dbReference>
<name>A0A1J4SBY3_9BACT</name>
<dbReference type="Proteomes" id="UP000182278">
    <property type="component" value="Unassembled WGS sequence"/>
</dbReference>
<dbReference type="GO" id="GO:0008237">
    <property type="term" value="F:metallopeptidase activity"/>
    <property type="evidence" value="ECO:0007669"/>
    <property type="project" value="UniProtKB-KW"/>
</dbReference>
<evidence type="ECO:0000256" key="7">
    <source>
        <dbReference type="ARBA" id="ARBA00022723"/>
    </source>
</evidence>
<comment type="caution">
    <text evidence="15">The sequence shown here is derived from an EMBL/GenBank/DDBJ whole genome shotgun (WGS) entry which is preliminary data.</text>
</comment>
<evidence type="ECO:0000313" key="15">
    <source>
        <dbReference type="EMBL" id="OIN96172.1"/>
    </source>
</evidence>
<evidence type="ECO:0000256" key="2">
    <source>
        <dbReference type="ARBA" id="ARBA00004651"/>
    </source>
</evidence>
<evidence type="ECO:0000256" key="13">
    <source>
        <dbReference type="SAM" id="Phobius"/>
    </source>
</evidence>
<keyword evidence="11" id="KW-0482">Metalloprotease</keyword>
<protein>
    <submittedName>
        <fullName evidence="15">Site-2 protease family protein</fullName>
    </submittedName>
</protein>
<dbReference type="GO" id="GO:0046872">
    <property type="term" value="F:metal ion binding"/>
    <property type="evidence" value="ECO:0007669"/>
    <property type="project" value="UniProtKB-KW"/>
</dbReference>
<dbReference type="Pfam" id="PF02163">
    <property type="entry name" value="Peptidase_M50"/>
    <property type="match status" value="2"/>
</dbReference>
<keyword evidence="9" id="KW-0862">Zinc</keyword>
<keyword evidence="4" id="KW-1003">Cell membrane</keyword>
<reference evidence="15 16" key="1">
    <citation type="journal article" date="2016" name="Environ. Microbiol.">
        <title>Genomic resolution of a cold subsurface aquifer community provides metabolic insights for novel microbes adapted to high CO concentrations.</title>
        <authorList>
            <person name="Probst A.J."/>
            <person name="Castelle C.J."/>
            <person name="Singh A."/>
            <person name="Brown C.T."/>
            <person name="Anantharaman K."/>
            <person name="Sharon I."/>
            <person name="Hug L.A."/>
            <person name="Burstein D."/>
            <person name="Emerson J.B."/>
            <person name="Thomas B.C."/>
            <person name="Banfield J.F."/>
        </authorList>
    </citation>
    <scope>NUCLEOTIDE SEQUENCE [LARGE SCALE GENOMIC DNA]</scope>
    <source>
        <strain evidence="15">CG1_02_38_46</strain>
    </source>
</reference>
<sequence length="209" mass="23123">MSTRHILLSLVALGTAIVMHEYMHGWTAEKFGDPTARLAGRLTLNPLAHIDPVGSVFLPLILIFIRSPFLIGWAKPVPVNFQALRNPKRDMIWVALAGPLTNIVLALIASILLRIGIVSPSSLLEKLLLNVIIINLILAVFNLVPIPPLDGSRILMGILPSHIAYRYSRLEPIGFFIVIFLFYLGFFSAIVLPIVSWLFNLFLGRGLGI</sequence>
<evidence type="ECO:0000256" key="5">
    <source>
        <dbReference type="ARBA" id="ARBA00022670"/>
    </source>
</evidence>
<dbReference type="EMBL" id="MNUO01000108">
    <property type="protein sequence ID" value="OIN96172.1"/>
    <property type="molecule type" value="Genomic_DNA"/>
</dbReference>
<keyword evidence="10 13" id="KW-1133">Transmembrane helix</keyword>
<evidence type="ECO:0000256" key="6">
    <source>
        <dbReference type="ARBA" id="ARBA00022692"/>
    </source>
</evidence>
<dbReference type="PANTHER" id="PTHR35864:SF1">
    <property type="entry name" value="ZINC METALLOPROTEASE YWHC-RELATED"/>
    <property type="match status" value="1"/>
</dbReference>
<comment type="cofactor">
    <cofactor evidence="1">
        <name>Zn(2+)</name>
        <dbReference type="ChEBI" id="CHEBI:29105"/>
    </cofactor>
</comment>
<evidence type="ECO:0000256" key="1">
    <source>
        <dbReference type="ARBA" id="ARBA00001947"/>
    </source>
</evidence>